<dbReference type="RefSeq" id="WP_065543509.1">
    <property type="nucleotide sequence ID" value="NZ_CP015405.2"/>
</dbReference>
<dbReference type="OrthoDB" id="1751309at2"/>
<accession>A0A1C7ICK2</accession>
<name>A0A1C7ICK2_9FIRM</name>
<dbReference type="KEGG" id="byl:A4V09_17505"/>
<dbReference type="STRING" id="1796616.A4V09_17505"/>
<evidence type="ECO:0000313" key="2">
    <source>
        <dbReference type="EMBL" id="ANU77381.1"/>
    </source>
</evidence>
<sequence length="175" mass="20547">MNSENILDKIVDTYRSNFDVEEPYEFHGEVYDAYAGFCMTSAKYVLVKRAELWRAHCFEHAFFQCRDVVQNGDILRFQKQLLEYMEPELVRGGEKEPVKDHMYTYLTGVFISEKAVSDEAVSSLKKLRFRKNYRFAVRGFSEERVVLFDVESHRVYGNAAAKDLVKGYKKMFPSF</sequence>
<feature type="domain" description="DUF8052" evidence="1">
    <location>
        <begin position="3"/>
        <end position="169"/>
    </location>
</feature>
<dbReference type="Proteomes" id="UP000092574">
    <property type="component" value="Chromosome"/>
</dbReference>
<protein>
    <recommendedName>
        <fullName evidence="1">DUF8052 domain-containing protein</fullName>
    </recommendedName>
</protein>
<dbReference type="EMBL" id="CP015405">
    <property type="protein sequence ID" value="ANU77381.1"/>
    <property type="molecule type" value="Genomic_DNA"/>
</dbReference>
<reference evidence="2" key="1">
    <citation type="submission" date="2017-04" db="EMBL/GenBank/DDBJ databases">
        <title>Complete Genome Sequences of Twelve Strains of a Stable Defined Moderately Diverse Mouse Microbiota 2 (sDMDMm2).</title>
        <authorList>
            <person name="Uchimura Y."/>
            <person name="Wyss M."/>
            <person name="Brugiroux S."/>
            <person name="Limenitakis J.P."/>
            <person name="Stecher B."/>
            <person name="McCoy K.D."/>
            <person name="Macpherson A.J."/>
        </authorList>
    </citation>
    <scope>NUCLEOTIDE SEQUENCE</scope>
    <source>
        <strain evidence="2">YL58</strain>
    </source>
</reference>
<dbReference type="InterPro" id="IPR058365">
    <property type="entry name" value="DUF8052"/>
</dbReference>
<dbReference type="AlphaFoldDB" id="A0A1C7ICK2"/>
<keyword evidence="3" id="KW-1185">Reference proteome</keyword>
<evidence type="ECO:0000259" key="1">
    <source>
        <dbReference type="Pfam" id="PF26226"/>
    </source>
</evidence>
<gene>
    <name evidence="2" type="ORF">A4V09_17505</name>
</gene>
<proteinExistence type="predicted"/>
<organism evidence="2 3">
    <name type="scientific">Blautia pseudococcoides</name>
    <dbReference type="NCBI Taxonomy" id="1796616"/>
    <lineage>
        <taxon>Bacteria</taxon>
        <taxon>Bacillati</taxon>
        <taxon>Bacillota</taxon>
        <taxon>Clostridia</taxon>
        <taxon>Lachnospirales</taxon>
        <taxon>Lachnospiraceae</taxon>
        <taxon>Blautia</taxon>
    </lineage>
</organism>
<dbReference type="Pfam" id="PF26226">
    <property type="entry name" value="DUF8052"/>
    <property type="match status" value="1"/>
</dbReference>
<evidence type="ECO:0000313" key="3">
    <source>
        <dbReference type="Proteomes" id="UP000092574"/>
    </source>
</evidence>